<evidence type="ECO:0000259" key="4">
    <source>
        <dbReference type="Pfam" id="PF01494"/>
    </source>
</evidence>
<dbReference type="Pfam" id="PF01494">
    <property type="entry name" value="FAD_binding_3"/>
    <property type="match status" value="1"/>
</dbReference>
<comment type="caution">
    <text evidence="5">The sequence shown here is derived from an EMBL/GenBank/DDBJ whole genome shotgun (WGS) entry which is preliminary data.</text>
</comment>
<keyword evidence="1" id="KW-0560">Oxidoreductase</keyword>
<evidence type="ECO:0000256" key="2">
    <source>
        <dbReference type="ARBA" id="ARBA00023033"/>
    </source>
</evidence>
<dbReference type="InterPro" id="IPR050493">
    <property type="entry name" value="FAD-dep_Monooxygenase_BioMet"/>
</dbReference>
<dbReference type="PRINTS" id="PR00420">
    <property type="entry name" value="RNGMNOXGNASE"/>
</dbReference>
<dbReference type="SUPFAM" id="SSF54373">
    <property type="entry name" value="FAD-linked reductases, C-terminal domain"/>
    <property type="match status" value="1"/>
</dbReference>
<dbReference type="PANTHER" id="PTHR13789">
    <property type="entry name" value="MONOOXYGENASE"/>
    <property type="match status" value="1"/>
</dbReference>
<dbReference type="AlphaFoldDB" id="A0AAD3CDT3"/>
<evidence type="ECO:0000256" key="3">
    <source>
        <dbReference type="SAM" id="MobiDB-lite"/>
    </source>
</evidence>
<dbReference type="GO" id="GO:0071949">
    <property type="term" value="F:FAD binding"/>
    <property type="evidence" value="ECO:0007669"/>
    <property type="project" value="InterPro"/>
</dbReference>
<feature type="compositionally biased region" description="Polar residues" evidence="3">
    <location>
        <begin position="514"/>
        <end position="533"/>
    </location>
</feature>
<name>A0AAD3CDT3_9STRA</name>
<dbReference type="EMBL" id="BLLK01000019">
    <property type="protein sequence ID" value="GFH44262.1"/>
    <property type="molecule type" value="Genomic_DNA"/>
</dbReference>
<protein>
    <submittedName>
        <fullName evidence="5">Flavin-dependent oxidoreductase</fullName>
    </submittedName>
</protein>
<feature type="region of interest" description="Disordered" evidence="3">
    <location>
        <begin position="513"/>
        <end position="533"/>
    </location>
</feature>
<dbReference type="Gene3D" id="3.30.9.30">
    <property type="match status" value="1"/>
</dbReference>
<dbReference type="PANTHER" id="PTHR13789:SF268">
    <property type="entry name" value="5-METHYLPHENAZINE-1-CARBOXYLATE 1-MONOOXYGENASE"/>
    <property type="match status" value="1"/>
</dbReference>
<accession>A0AAD3CDT3</accession>
<proteinExistence type="predicted"/>
<keyword evidence="6" id="KW-1185">Reference proteome</keyword>
<feature type="domain" description="FAD-binding" evidence="4">
    <location>
        <begin position="72"/>
        <end position="455"/>
    </location>
</feature>
<dbReference type="Gene3D" id="3.50.50.60">
    <property type="entry name" value="FAD/NAD(P)-binding domain"/>
    <property type="match status" value="1"/>
</dbReference>
<sequence length="533" mass="58599">MLSDAFIHPTNTNIIKSSSCTTAKTSMASPSLSSSALKYKNSGDDTPAKNANITSRIAPADSAAFTTVDKDISIAIVGGGIGGMALALSLADAGLTNLDIYESVPTISELGVGINIQPHAIRELYELGLGEELAKTGIPTREILYYHKNGQFIYGEPRGLGAGYNWPQYSMHRGNLLGLLYRAVKSTLGEDRIHTGHKVVDCGSITGSLHTDAGKRSSGDGSSNDEQAAWAEFLMRKEGSNEVDTKKRITADLIIGCDGVHSNVRKALTKEGAPTWIGITMLRGLTRMKPFKTGRTMTIIGPIENEMVIYPISKEAEDEGESLVNWVALMRTNNDEQDISKERWNVRVENLEEAIQPFLDFKYDFIDVPKMIRNADDVYQYPMIDRPPLDTWVYGNIALLGDAAHPMIPIGANGATQTIIDARILALALSSKATIPDALEWYDEHRRDAVNRIVRANREESETRFLELIHSEAPDGFDDLDDIITTEELDDISKNYKKLAGFDPDELNARESYSVESWQSSKYDSSRPGTATD</sequence>
<gene>
    <name evidence="5" type="ORF">CTEN210_00736</name>
</gene>
<organism evidence="5 6">
    <name type="scientific">Chaetoceros tenuissimus</name>
    <dbReference type="NCBI Taxonomy" id="426638"/>
    <lineage>
        <taxon>Eukaryota</taxon>
        <taxon>Sar</taxon>
        <taxon>Stramenopiles</taxon>
        <taxon>Ochrophyta</taxon>
        <taxon>Bacillariophyta</taxon>
        <taxon>Coscinodiscophyceae</taxon>
        <taxon>Chaetocerotophycidae</taxon>
        <taxon>Chaetocerotales</taxon>
        <taxon>Chaetocerotaceae</taxon>
        <taxon>Chaetoceros</taxon>
    </lineage>
</organism>
<evidence type="ECO:0000313" key="5">
    <source>
        <dbReference type="EMBL" id="GFH44262.1"/>
    </source>
</evidence>
<dbReference type="Proteomes" id="UP001054902">
    <property type="component" value="Unassembled WGS sequence"/>
</dbReference>
<evidence type="ECO:0000256" key="1">
    <source>
        <dbReference type="ARBA" id="ARBA00023002"/>
    </source>
</evidence>
<evidence type="ECO:0000313" key="6">
    <source>
        <dbReference type="Proteomes" id="UP001054902"/>
    </source>
</evidence>
<reference evidence="5 6" key="1">
    <citation type="journal article" date="2021" name="Sci. Rep.">
        <title>The genome of the diatom Chaetoceros tenuissimus carries an ancient integrated fragment of an extant virus.</title>
        <authorList>
            <person name="Hongo Y."/>
            <person name="Kimura K."/>
            <person name="Takaki Y."/>
            <person name="Yoshida Y."/>
            <person name="Baba S."/>
            <person name="Kobayashi G."/>
            <person name="Nagasaki K."/>
            <person name="Hano T."/>
            <person name="Tomaru Y."/>
        </authorList>
    </citation>
    <scope>NUCLEOTIDE SEQUENCE [LARGE SCALE GENOMIC DNA]</scope>
    <source>
        <strain evidence="5 6">NIES-3715</strain>
    </source>
</reference>
<dbReference type="InterPro" id="IPR036188">
    <property type="entry name" value="FAD/NAD-bd_sf"/>
</dbReference>
<dbReference type="InterPro" id="IPR002938">
    <property type="entry name" value="FAD-bd"/>
</dbReference>
<dbReference type="GO" id="GO:0004497">
    <property type="term" value="F:monooxygenase activity"/>
    <property type="evidence" value="ECO:0007669"/>
    <property type="project" value="UniProtKB-KW"/>
</dbReference>
<dbReference type="SUPFAM" id="SSF51905">
    <property type="entry name" value="FAD/NAD(P)-binding domain"/>
    <property type="match status" value="1"/>
</dbReference>
<keyword evidence="2" id="KW-0503">Monooxygenase</keyword>